<reference evidence="1" key="2">
    <citation type="journal article" date="2015" name="Fish Shellfish Immunol.">
        <title>Early steps in the European eel (Anguilla anguilla)-Vibrio vulnificus interaction in the gills: Role of the RtxA13 toxin.</title>
        <authorList>
            <person name="Callol A."/>
            <person name="Pajuelo D."/>
            <person name="Ebbesson L."/>
            <person name="Teles M."/>
            <person name="MacKenzie S."/>
            <person name="Amaro C."/>
        </authorList>
    </citation>
    <scope>NUCLEOTIDE SEQUENCE</scope>
</reference>
<sequence length="59" mass="6853">MQSFHCFCQISGNDIAIQYCREIVFNLKDHIICFWVSIVKMCTNQGIAIVCFTKDSIYL</sequence>
<evidence type="ECO:0000313" key="1">
    <source>
        <dbReference type="EMBL" id="JAH09962.1"/>
    </source>
</evidence>
<proteinExistence type="predicted"/>
<protein>
    <submittedName>
        <fullName evidence="1">Uncharacterized protein</fullName>
    </submittedName>
</protein>
<dbReference type="AlphaFoldDB" id="A0A0E9Q0C1"/>
<dbReference type="EMBL" id="GBXM01098615">
    <property type="protein sequence ID" value="JAH09962.1"/>
    <property type="molecule type" value="Transcribed_RNA"/>
</dbReference>
<reference evidence="1" key="1">
    <citation type="submission" date="2014-11" db="EMBL/GenBank/DDBJ databases">
        <authorList>
            <person name="Amaro Gonzalez C."/>
        </authorList>
    </citation>
    <scope>NUCLEOTIDE SEQUENCE</scope>
</reference>
<name>A0A0E9Q0C1_ANGAN</name>
<organism evidence="1">
    <name type="scientific">Anguilla anguilla</name>
    <name type="common">European freshwater eel</name>
    <name type="synonym">Muraena anguilla</name>
    <dbReference type="NCBI Taxonomy" id="7936"/>
    <lineage>
        <taxon>Eukaryota</taxon>
        <taxon>Metazoa</taxon>
        <taxon>Chordata</taxon>
        <taxon>Craniata</taxon>
        <taxon>Vertebrata</taxon>
        <taxon>Euteleostomi</taxon>
        <taxon>Actinopterygii</taxon>
        <taxon>Neopterygii</taxon>
        <taxon>Teleostei</taxon>
        <taxon>Anguilliformes</taxon>
        <taxon>Anguillidae</taxon>
        <taxon>Anguilla</taxon>
    </lineage>
</organism>
<accession>A0A0E9Q0C1</accession>